<feature type="transmembrane region" description="Helical" evidence="1">
    <location>
        <begin position="133"/>
        <end position="150"/>
    </location>
</feature>
<sequence>MTDAVAATRRPWGRAALWLLVLGPLFFATYGYANALAAARADVPSLAFGWERAIPFWAWTIVPYWSIDLFYGISLFVCRDRRELDTQGLRLLTAQAVAVGCFLLWPLRYSFVRPHTDGVFGWLFDVLLGFDKPYNQAPSLHIVLLIVLWVRFAHHLRGGWRWLLHGWFALIGVSVLTTFQHHFVDIPTGLLAGWLCVWLWPERIRAPWREAAPARDPKRWTLAALYAAAAAVCAWAAGTLSVGAFGGWALWLWWPAASLALVALNYALLGPLGFQKRDDGRLSVAARWLLAPYLLGAWINSRLWTRRAPQPVPVIDGVWLGRIPARGQRARFAAVVDVCAELSLMDAREGDAVRPMLDLVAPTPVQLLDAADAIAARQARGEVLVCCALGYSRSAAAVAAWLLRSGRAAGVDEAVAIVRSARPTVVLRAPHLRALQALAAAPALAAAGLGTQNA</sequence>
<dbReference type="InterPro" id="IPR000387">
    <property type="entry name" value="Tyr_Pase_dom"/>
</dbReference>
<protein>
    <submittedName>
        <fullName evidence="3">Dual specificity phosphatase, catalytic domain protein</fullName>
    </submittedName>
</protein>
<evidence type="ECO:0000256" key="1">
    <source>
        <dbReference type="SAM" id="Phobius"/>
    </source>
</evidence>
<accession>A0A0S2DC91</accession>
<feature type="transmembrane region" description="Helical" evidence="1">
    <location>
        <begin position="186"/>
        <end position="201"/>
    </location>
</feature>
<dbReference type="PROSITE" id="PS50056">
    <property type="entry name" value="TYR_PHOSPHATASE_2"/>
    <property type="match status" value="1"/>
</dbReference>
<dbReference type="Proteomes" id="UP000061569">
    <property type="component" value="Chromosome"/>
</dbReference>
<dbReference type="CDD" id="cd03386">
    <property type="entry name" value="PAP2_Aur1_like"/>
    <property type="match status" value="1"/>
</dbReference>
<dbReference type="Pfam" id="PF00782">
    <property type="entry name" value="DSPc"/>
    <property type="match status" value="1"/>
</dbReference>
<feature type="transmembrane region" description="Helical" evidence="1">
    <location>
        <begin position="89"/>
        <end position="107"/>
    </location>
</feature>
<feature type="transmembrane region" description="Helical" evidence="1">
    <location>
        <begin position="251"/>
        <end position="272"/>
    </location>
</feature>
<feature type="transmembrane region" description="Helical" evidence="1">
    <location>
        <begin position="222"/>
        <end position="245"/>
    </location>
</feature>
<dbReference type="SUPFAM" id="SSF52799">
    <property type="entry name" value="(Phosphotyrosine protein) phosphatases II"/>
    <property type="match status" value="1"/>
</dbReference>
<dbReference type="InterPro" id="IPR029021">
    <property type="entry name" value="Prot-tyrosine_phosphatase-like"/>
</dbReference>
<dbReference type="AlphaFoldDB" id="A0A0S2DC91"/>
<dbReference type="PANTHER" id="PTHR47216">
    <property type="match status" value="1"/>
</dbReference>
<dbReference type="STRING" id="69.GLE_0753"/>
<dbReference type="PANTHER" id="PTHR47216:SF4">
    <property type="entry name" value="OS01G0859400 PROTEIN"/>
    <property type="match status" value="1"/>
</dbReference>
<proteinExistence type="predicted"/>
<feature type="transmembrane region" description="Helical" evidence="1">
    <location>
        <begin position="162"/>
        <end position="180"/>
    </location>
</feature>
<dbReference type="PATRIC" id="fig|69.6.peg.741"/>
<feature type="transmembrane region" description="Helical" evidence="1">
    <location>
        <begin position="53"/>
        <end position="77"/>
    </location>
</feature>
<dbReference type="Gene3D" id="3.90.190.10">
    <property type="entry name" value="Protein tyrosine phosphatase superfamily"/>
    <property type="match status" value="1"/>
</dbReference>
<keyword evidence="1" id="KW-1133">Transmembrane helix</keyword>
<evidence type="ECO:0000313" key="3">
    <source>
        <dbReference type="EMBL" id="ALN56111.1"/>
    </source>
</evidence>
<dbReference type="OrthoDB" id="256494at2"/>
<evidence type="ECO:0000259" key="2">
    <source>
        <dbReference type="PROSITE" id="PS50056"/>
    </source>
</evidence>
<gene>
    <name evidence="3" type="ORF">GLE_0753</name>
</gene>
<dbReference type="SMART" id="SM00195">
    <property type="entry name" value="DSPc"/>
    <property type="match status" value="1"/>
</dbReference>
<keyword evidence="1" id="KW-0472">Membrane</keyword>
<dbReference type="InterPro" id="IPR000340">
    <property type="entry name" value="Dual-sp_phosphatase_cat-dom"/>
</dbReference>
<organism evidence="3 4">
    <name type="scientific">Lysobacter enzymogenes</name>
    <dbReference type="NCBI Taxonomy" id="69"/>
    <lineage>
        <taxon>Bacteria</taxon>
        <taxon>Pseudomonadati</taxon>
        <taxon>Pseudomonadota</taxon>
        <taxon>Gammaproteobacteria</taxon>
        <taxon>Lysobacterales</taxon>
        <taxon>Lysobacteraceae</taxon>
        <taxon>Lysobacter</taxon>
    </lineage>
</organism>
<dbReference type="EMBL" id="CP013140">
    <property type="protein sequence ID" value="ALN56111.1"/>
    <property type="molecule type" value="Genomic_DNA"/>
</dbReference>
<keyword evidence="1" id="KW-0812">Transmembrane</keyword>
<evidence type="ECO:0000313" key="4">
    <source>
        <dbReference type="Proteomes" id="UP000061569"/>
    </source>
</evidence>
<feature type="domain" description="Tyrosine specific protein phosphatases" evidence="2">
    <location>
        <begin position="365"/>
        <end position="433"/>
    </location>
</feature>
<dbReference type="InterPro" id="IPR020422">
    <property type="entry name" value="TYR_PHOSPHATASE_DUAL_dom"/>
</dbReference>
<feature type="transmembrane region" description="Helical" evidence="1">
    <location>
        <begin position="12"/>
        <end position="33"/>
    </location>
</feature>
<name>A0A0S2DC91_LYSEN</name>
<reference evidence="3 4" key="1">
    <citation type="submission" date="2015-11" db="EMBL/GenBank/DDBJ databases">
        <title>Genome sequences of Lysobacter enzymogenes strain C3 and Lysobacter antibioticus ATCC 29479.</title>
        <authorList>
            <person name="Kobayashi D.Y."/>
        </authorList>
    </citation>
    <scope>NUCLEOTIDE SEQUENCE [LARGE SCALE GENOMIC DNA]</scope>
    <source>
        <strain evidence="3 4">C3</strain>
    </source>
</reference>
<dbReference type="KEGG" id="lez:GLE_0753"/>